<accession>A0A6G0VNC2</accession>
<reference evidence="1 2" key="1">
    <citation type="submission" date="2019-08" db="EMBL/GenBank/DDBJ databases">
        <title>Whole genome of Aphis craccivora.</title>
        <authorList>
            <person name="Voronova N.V."/>
            <person name="Shulinski R.S."/>
            <person name="Bandarenka Y.V."/>
            <person name="Zhorov D.G."/>
            <person name="Warner D."/>
        </authorList>
    </citation>
    <scope>NUCLEOTIDE SEQUENCE [LARGE SCALE GENOMIC DNA]</scope>
    <source>
        <strain evidence="1">180601</strain>
        <tissue evidence="1">Whole Body</tissue>
    </source>
</reference>
<dbReference type="InterPro" id="IPR008042">
    <property type="entry name" value="Retrotrans_Pao"/>
</dbReference>
<evidence type="ECO:0000313" key="2">
    <source>
        <dbReference type="Proteomes" id="UP000478052"/>
    </source>
</evidence>
<dbReference type="GO" id="GO:0071897">
    <property type="term" value="P:DNA biosynthetic process"/>
    <property type="evidence" value="ECO:0007669"/>
    <property type="project" value="UniProtKB-ARBA"/>
</dbReference>
<dbReference type="AlphaFoldDB" id="A0A6G0VNC2"/>
<dbReference type="EMBL" id="VUJU01014070">
    <property type="protein sequence ID" value="KAF0703011.1"/>
    <property type="molecule type" value="Genomic_DNA"/>
</dbReference>
<gene>
    <name evidence="1" type="ORF">FWK35_00036213</name>
</gene>
<dbReference type="OrthoDB" id="6615426at2759"/>
<dbReference type="SUPFAM" id="SSF56672">
    <property type="entry name" value="DNA/RNA polymerases"/>
    <property type="match status" value="1"/>
</dbReference>
<protein>
    <submittedName>
        <fullName evidence="1">Integrase catalytic domain-containing protein</fullName>
    </submittedName>
</protein>
<proteinExistence type="predicted"/>
<sequence length="264" mass="29713">MYRQILILPEYRRYQHILWRSSPHDELREYELNTITCGVNCAPFLALRVLQTITHDDCNDFEWVRHALTYQTYVYDICYGADTIPEVLKLQSDLILVLNISGLELKKWASNTPSVLAAVAADDRVGTPMSFEAIDRLGTKVLGIEWHPDGDYFCCALRIEQSPIFTKRGILSLVAQIFDPLGVFGPVVFLAKSIMQRTWQRGLSWDEALPTDLHDDWAAFVSDLPSLLAIRIPRHINASLGASCYLLGFCDAVTLSGGTAVYVS</sequence>
<organism evidence="1 2">
    <name type="scientific">Aphis craccivora</name>
    <name type="common">Cowpea aphid</name>
    <dbReference type="NCBI Taxonomy" id="307492"/>
    <lineage>
        <taxon>Eukaryota</taxon>
        <taxon>Metazoa</taxon>
        <taxon>Ecdysozoa</taxon>
        <taxon>Arthropoda</taxon>
        <taxon>Hexapoda</taxon>
        <taxon>Insecta</taxon>
        <taxon>Pterygota</taxon>
        <taxon>Neoptera</taxon>
        <taxon>Paraneoptera</taxon>
        <taxon>Hemiptera</taxon>
        <taxon>Sternorrhyncha</taxon>
        <taxon>Aphidomorpha</taxon>
        <taxon>Aphidoidea</taxon>
        <taxon>Aphididae</taxon>
        <taxon>Aphidini</taxon>
        <taxon>Aphis</taxon>
        <taxon>Aphis</taxon>
    </lineage>
</organism>
<dbReference type="PANTHER" id="PTHR47331">
    <property type="entry name" value="PHD-TYPE DOMAIN-CONTAINING PROTEIN"/>
    <property type="match status" value="1"/>
</dbReference>
<dbReference type="Pfam" id="PF05380">
    <property type="entry name" value="Peptidase_A17"/>
    <property type="match status" value="1"/>
</dbReference>
<evidence type="ECO:0000313" key="1">
    <source>
        <dbReference type="EMBL" id="KAF0703011.1"/>
    </source>
</evidence>
<name>A0A6G0VNC2_APHCR</name>
<keyword evidence="2" id="KW-1185">Reference proteome</keyword>
<dbReference type="Proteomes" id="UP000478052">
    <property type="component" value="Unassembled WGS sequence"/>
</dbReference>
<comment type="caution">
    <text evidence="1">The sequence shown here is derived from an EMBL/GenBank/DDBJ whole genome shotgun (WGS) entry which is preliminary data.</text>
</comment>
<dbReference type="InterPro" id="IPR043502">
    <property type="entry name" value="DNA/RNA_pol_sf"/>
</dbReference>